<accession>A0A9Q9MJJ4</accession>
<dbReference type="RefSeq" id="WP_033358770.1">
    <property type="nucleotide sequence ID" value="NZ_CP073767.1"/>
</dbReference>
<dbReference type="EMBL" id="CP073767">
    <property type="protein sequence ID" value="UWZ51972.1"/>
    <property type="molecule type" value="Genomic_DNA"/>
</dbReference>
<keyword evidence="2" id="KW-1185">Reference proteome</keyword>
<sequence>MSTRVTFFDPVHGIGLRVAAGSGRSWQDLPGGDPVHAHCTLDVPRDTLLPAPDGQERPCSDTLFVRWADLAAFADDLLALRPGGVARLGDVRASLAVRMRRDGRLRAEAVFTVGHHVSTTVRCHTLWDDHHGTAADLPALADQLRGARA</sequence>
<proteinExistence type="predicted"/>
<dbReference type="Proteomes" id="UP001058003">
    <property type="component" value="Chromosome"/>
</dbReference>
<organism evidence="1 2">
    <name type="scientific">Dactylosporangium aurantiacum</name>
    <dbReference type="NCBI Taxonomy" id="35754"/>
    <lineage>
        <taxon>Bacteria</taxon>
        <taxon>Bacillati</taxon>
        <taxon>Actinomycetota</taxon>
        <taxon>Actinomycetes</taxon>
        <taxon>Micromonosporales</taxon>
        <taxon>Micromonosporaceae</taxon>
        <taxon>Dactylosporangium</taxon>
    </lineage>
</organism>
<name>A0A9Q9MJJ4_9ACTN</name>
<dbReference type="AlphaFoldDB" id="A0A9Q9MJJ4"/>
<reference evidence="1" key="1">
    <citation type="submission" date="2021-04" db="EMBL/GenBank/DDBJ databases">
        <title>Dactylosporangium aurantiacum NRRL B-8018 full assembly.</title>
        <authorList>
            <person name="Hartkoorn R.C."/>
            <person name="Beaudoing E."/>
            <person name="Hot D."/>
        </authorList>
    </citation>
    <scope>NUCLEOTIDE SEQUENCE</scope>
    <source>
        <strain evidence="1">NRRL B-8018</strain>
    </source>
</reference>
<gene>
    <name evidence="1" type="ORF">Daura_35445</name>
</gene>
<evidence type="ECO:0000313" key="2">
    <source>
        <dbReference type="Proteomes" id="UP001058003"/>
    </source>
</evidence>
<dbReference type="KEGG" id="daur:Daura_35445"/>
<protein>
    <submittedName>
        <fullName evidence="1">Uncharacterized protein</fullName>
    </submittedName>
</protein>
<evidence type="ECO:0000313" key="1">
    <source>
        <dbReference type="EMBL" id="UWZ51972.1"/>
    </source>
</evidence>